<evidence type="ECO:0000313" key="5">
    <source>
        <dbReference type="Proteomes" id="UP000189580"/>
    </source>
</evidence>
<feature type="region of interest" description="Disordered" evidence="2">
    <location>
        <begin position="292"/>
        <end position="416"/>
    </location>
</feature>
<feature type="compositionally biased region" description="Polar residues" evidence="2">
    <location>
        <begin position="951"/>
        <end position="967"/>
    </location>
</feature>
<name>A0A167EYE5_9ASCO</name>
<keyword evidence="5" id="KW-1185">Reference proteome</keyword>
<proteinExistence type="predicted"/>
<feature type="compositionally biased region" description="Low complexity" evidence="2">
    <location>
        <begin position="688"/>
        <end position="716"/>
    </location>
</feature>
<feature type="compositionally biased region" description="Low complexity" evidence="2">
    <location>
        <begin position="863"/>
        <end position="881"/>
    </location>
</feature>
<feature type="compositionally biased region" description="Low complexity" evidence="2">
    <location>
        <begin position="539"/>
        <end position="551"/>
    </location>
</feature>
<feature type="compositionally biased region" description="Basic and acidic residues" evidence="2">
    <location>
        <begin position="982"/>
        <end position="991"/>
    </location>
</feature>
<feature type="region of interest" description="Disordered" evidence="2">
    <location>
        <begin position="519"/>
        <end position="635"/>
    </location>
</feature>
<dbReference type="SMART" id="SM00324">
    <property type="entry name" value="RhoGAP"/>
    <property type="match status" value="1"/>
</dbReference>
<feature type="region of interest" description="Disordered" evidence="2">
    <location>
        <begin position="755"/>
        <end position="820"/>
    </location>
</feature>
<feature type="region of interest" description="Disordered" evidence="2">
    <location>
        <begin position="68"/>
        <end position="98"/>
    </location>
</feature>
<evidence type="ECO:0000313" key="4">
    <source>
        <dbReference type="EMBL" id="ANB14606.1"/>
    </source>
</evidence>
<dbReference type="InterPro" id="IPR008936">
    <property type="entry name" value="Rho_GTPase_activation_prot"/>
</dbReference>
<reference evidence="4 5" key="1">
    <citation type="submission" date="2016-02" db="EMBL/GenBank/DDBJ databases">
        <title>Complete genome sequence and transcriptome regulation of the pentose utilising yeast Sugiyamaella lignohabitans.</title>
        <authorList>
            <person name="Bellasio M."/>
            <person name="Peymann A."/>
            <person name="Valli M."/>
            <person name="Sipitzky M."/>
            <person name="Graf A."/>
            <person name="Sauer M."/>
            <person name="Marx H."/>
            <person name="Mattanovich D."/>
        </authorList>
    </citation>
    <scope>NUCLEOTIDE SEQUENCE [LARGE SCALE GENOMIC DNA]</scope>
    <source>
        <strain evidence="4 5">CBS 10342</strain>
    </source>
</reference>
<feature type="compositionally biased region" description="Polar residues" evidence="2">
    <location>
        <begin position="668"/>
        <end position="687"/>
    </location>
</feature>
<feature type="compositionally biased region" description="Polar residues" evidence="2">
    <location>
        <begin position="727"/>
        <end position="737"/>
    </location>
</feature>
<feature type="region of interest" description="Disordered" evidence="2">
    <location>
        <begin position="651"/>
        <end position="739"/>
    </location>
</feature>
<organism evidence="4 5">
    <name type="scientific">Sugiyamaella lignohabitans</name>
    <dbReference type="NCBI Taxonomy" id="796027"/>
    <lineage>
        <taxon>Eukaryota</taxon>
        <taxon>Fungi</taxon>
        <taxon>Dikarya</taxon>
        <taxon>Ascomycota</taxon>
        <taxon>Saccharomycotina</taxon>
        <taxon>Dipodascomycetes</taxon>
        <taxon>Dipodascales</taxon>
        <taxon>Trichomonascaceae</taxon>
        <taxon>Sugiyamaella</taxon>
    </lineage>
</organism>
<feature type="region of interest" description="Disordered" evidence="2">
    <location>
        <begin position="28"/>
        <end position="54"/>
    </location>
</feature>
<feature type="compositionally biased region" description="Polar residues" evidence="2">
    <location>
        <begin position="329"/>
        <end position="341"/>
    </location>
</feature>
<feature type="compositionally biased region" description="Polar residues" evidence="2">
    <location>
        <begin position="590"/>
        <end position="599"/>
    </location>
</feature>
<dbReference type="InterPro" id="IPR000198">
    <property type="entry name" value="RhoGAP_dom"/>
</dbReference>
<dbReference type="Proteomes" id="UP000189580">
    <property type="component" value="Chromosome b"/>
</dbReference>
<feature type="compositionally biased region" description="Gly residues" evidence="2">
    <location>
        <begin position="352"/>
        <end position="363"/>
    </location>
</feature>
<evidence type="ECO:0000256" key="1">
    <source>
        <dbReference type="ARBA" id="ARBA00022468"/>
    </source>
</evidence>
<feature type="compositionally biased region" description="Polar residues" evidence="2">
    <location>
        <begin position="69"/>
        <end position="80"/>
    </location>
</feature>
<feature type="compositionally biased region" description="Basic and acidic residues" evidence="2">
    <location>
        <begin position="519"/>
        <end position="536"/>
    </location>
</feature>
<sequence>MASAASPPSKSSLATWWKQFKQRPHLKDDELDYLSDSEGASGSGSASAEGGASGGIYVSGRPKLRHLSHSSSAIGTIRSPSNQSVSVNGSGGGASGYGSASSGIGGGSGYNSAVGTNAMSPETFQADSGASDNAIFGVPLKQSVDYAWVPISLTDPETGESFKYGHIPVIVAKCGRYLKKNATSVEGIFRLSGSARRIKELQVIFSTPTRYGKDLDWTGFNVHDAANVLRRYLNNLPEPIVPLQFYEQFRDPLREYPRVVEYLTQQSAATSAALGAGASGLSSLPSYRREQAQAQAFAQAQAQAQAAAGNQGGDDTSNHGPTIPLSASVPRSITLGLSNEESTSRSRTGSGSSIGAGTTGSIGTGQATASSTTLSASPGQSPFLPARTSSAQQQLQSTQQNGHTSTQPSQASQTTPEIGSILHSDINAAVDRYQHLISILPPLNRQLLMYILDLLSVFAARAEENLMPAANLAAIFQPSILSHPNHDMSPQEYHLSRSAIEFLVQHSNKFLTHVENEAIRQHQQDKRDGKTTDLADPRAASSTAGAPGSTGLEPVNINSATESTPESTTTSGNGSVSRTSGTTTTFVTPNPYSKQTYENGSGGSSGGGLTVHRRRHSKSLSSVGSSGPPVPIVGSNYHSIQRVPVASISQEPNTTTAAAGGAPPPLQYQRQPSDDSNGFLTTIKRTVSITRRPSQRRSTSGSSTSSAARLRSSSGAKPTPGTLGGSVVSTPTAQSPAPQAVNIPEIITTNASQVDITTPSPGFEAVSLQNTPGASPPLEPTRSPDSKKGLSNLFSRKSKSPNRGRASSDDYTRPEPSNFSNQSIDQAMAMLSTTGTTDLGSGSSGVPGGMHHIQSSLPPPQQPFLHHSNHSNSSLGQSSTTSGGGAGDSDYDTGNPRPQDDSGSPNRKTKSRWRRSLMMFNMAGVGDSFHDLSNTSTTSSYGASHVPDLQTGDNLSPTNSAIRSQSPGRWFKKKALNRGRSSSRDGNHPDPDAPSDTAPQ</sequence>
<evidence type="ECO:0000259" key="3">
    <source>
        <dbReference type="PROSITE" id="PS50238"/>
    </source>
</evidence>
<dbReference type="AlphaFoldDB" id="A0A167EYE5"/>
<dbReference type="GO" id="GO:0005096">
    <property type="term" value="F:GTPase activator activity"/>
    <property type="evidence" value="ECO:0007669"/>
    <property type="project" value="UniProtKB-KW"/>
</dbReference>
<dbReference type="KEGG" id="slb:AWJ20_2211"/>
<dbReference type="GO" id="GO:0007165">
    <property type="term" value="P:signal transduction"/>
    <property type="evidence" value="ECO:0007669"/>
    <property type="project" value="InterPro"/>
</dbReference>
<dbReference type="GO" id="GO:0060237">
    <property type="term" value="P:regulation of fungal-type cell wall organization"/>
    <property type="evidence" value="ECO:0007669"/>
    <property type="project" value="TreeGrafter"/>
</dbReference>
<dbReference type="PANTHER" id="PTHR15228">
    <property type="entry name" value="SPERMATHECAL PHYSIOLOGY VARIANT"/>
    <property type="match status" value="1"/>
</dbReference>
<dbReference type="SUPFAM" id="SSF48350">
    <property type="entry name" value="GTPase activation domain, GAP"/>
    <property type="match status" value="1"/>
</dbReference>
<dbReference type="OrthoDB" id="3196451at2759"/>
<dbReference type="PANTHER" id="PTHR15228:SF25">
    <property type="entry name" value="F-BAR DOMAIN-CONTAINING PROTEIN"/>
    <property type="match status" value="1"/>
</dbReference>
<dbReference type="GeneID" id="30034098"/>
<feature type="domain" description="Rho-GAP" evidence="3">
    <location>
        <begin position="151"/>
        <end position="511"/>
    </location>
</feature>
<dbReference type="GO" id="GO:0005938">
    <property type="term" value="C:cell cortex"/>
    <property type="evidence" value="ECO:0007669"/>
    <property type="project" value="TreeGrafter"/>
</dbReference>
<feature type="region of interest" description="Disordered" evidence="2">
    <location>
        <begin position="936"/>
        <end position="1000"/>
    </location>
</feature>
<feature type="compositionally biased region" description="Low complexity" evidence="2">
    <location>
        <begin position="388"/>
        <end position="416"/>
    </location>
</feature>
<feature type="compositionally biased region" description="Low complexity" evidence="2">
    <location>
        <begin position="37"/>
        <end position="50"/>
    </location>
</feature>
<protein>
    <submittedName>
        <fullName evidence="4">Sac7p</fullName>
    </submittedName>
</protein>
<dbReference type="PROSITE" id="PS50238">
    <property type="entry name" value="RHOGAP"/>
    <property type="match status" value="1"/>
</dbReference>
<keyword evidence="1" id="KW-0343">GTPase activation</keyword>
<feature type="compositionally biased region" description="Low complexity" evidence="2">
    <location>
        <begin position="292"/>
        <end position="308"/>
    </location>
</feature>
<dbReference type="Gene3D" id="1.10.555.10">
    <property type="entry name" value="Rho GTPase activation protein"/>
    <property type="match status" value="2"/>
</dbReference>
<gene>
    <name evidence="4" type="primary">SAC7</name>
    <name evidence="4" type="ORF">AWJ20_2211</name>
</gene>
<feature type="compositionally biased region" description="Low complexity" evidence="2">
    <location>
        <begin position="558"/>
        <end position="588"/>
    </location>
</feature>
<feature type="compositionally biased region" description="Gly residues" evidence="2">
    <location>
        <begin position="600"/>
        <end position="609"/>
    </location>
</feature>
<dbReference type="InterPro" id="IPR051025">
    <property type="entry name" value="RhoGAP"/>
</dbReference>
<accession>A0A167EYE5</accession>
<feature type="compositionally biased region" description="Low complexity" evidence="2">
    <location>
        <begin position="619"/>
        <end position="635"/>
    </location>
</feature>
<dbReference type="Pfam" id="PF00620">
    <property type="entry name" value="RhoGAP"/>
    <property type="match status" value="2"/>
</dbReference>
<dbReference type="RefSeq" id="XP_018737083.1">
    <property type="nucleotide sequence ID" value="XM_018879140.1"/>
</dbReference>
<feature type="region of interest" description="Disordered" evidence="2">
    <location>
        <begin position="834"/>
        <end position="912"/>
    </location>
</feature>
<dbReference type="EMBL" id="CP014503">
    <property type="protein sequence ID" value="ANB14606.1"/>
    <property type="molecule type" value="Genomic_DNA"/>
</dbReference>
<feature type="compositionally biased region" description="Low complexity" evidence="2">
    <location>
        <begin position="364"/>
        <end position="379"/>
    </location>
</feature>
<evidence type="ECO:0000256" key="2">
    <source>
        <dbReference type="SAM" id="MobiDB-lite"/>
    </source>
</evidence>